<reference evidence="2" key="1">
    <citation type="submission" date="2013-11" db="EMBL/GenBank/DDBJ databases">
        <authorList>
            <person name="Hoang H.T."/>
            <person name="Killian M.L."/>
            <person name="Madson D.M."/>
            <person name="Arruda P.H.E."/>
            <person name="Sun D."/>
            <person name="Schwartz K.J."/>
            <person name="Yoon K."/>
        </authorList>
    </citation>
    <scope>NUCLEOTIDE SEQUENCE [LARGE SCALE GENOMIC DNA]</scope>
    <source>
        <strain evidence="2">CDK2</strain>
    </source>
</reference>
<name>A0A0P7GS99_9EURY</name>
<dbReference type="EMBL" id="LGUC01000001">
    <property type="protein sequence ID" value="KPN32303.1"/>
    <property type="molecule type" value="Genomic_DNA"/>
</dbReference>
<dbReference type="AlphaFoldDB" id="A0A0P7GS99"/>
<accession>A0A0P7GS99</accession>
<proteinExistence type="predicted"/>
<evidence type="ECO:0000313" key="1">
    <source>
        <dbReference type="EMBL" id="KPN32303.1"/>
    </source>
</evidence>
<dbReference type="Proteomes" id="UP000050535">
    <property type="component" value="Unassembled WGS sequence"/>
</dbReference>
<comment type="caution">
    <text evidence="1">The sequence shown here is derived from an EMBL/GenBank/DDBJ whole genome shotgun (WGS) entry which is preliminary data.</text>
</comment>
<sequence length="58" mass="6626">MLFDADAMDDVSAAYDRYADFESFRRTVARTPRTEVYEVGPGDRLDALLAARRRARQA</sequence>
<dbReference type="STRING" id="699431.SY89_03071"/>
<protein>
    <submittedName>
        <fullName evidence="1">Uncharacterized protein</fullName>
    </submittedName>
</protein>
<evidence type="ECO:0000313" key="2">
    <source>
        <dbReference type="Proteomes" id="UP000050535"/>
    </source>
</evidence>
<gene>
    <name evidence="1" type="ORF">SY89_03071</name>
</gene>
<organism evidence="1 2">
    <name type="scientific">Halolamina pelagica</name>
    <dbReference type="NCBI Taxonomy" id="699431"/>
    <lineage>
        <taxon>Archaea</taxon>
        <taxon>Methanobacteriati</taxon>
        <taxon>Methanobacteriota</taxon>
        <taxon>Stenosarchaea group</taxon>
        <taxon>Halobacteria</taxon>
        <taxon>Halobacteriales</taxon>
        <taxon>Haloferacaceae</taxon>
    </lineage>
</organism>
<keyword evidence="2" id="KW-1185">Reference proteome</keyword>